<evidence type="ECO:0000256" key="14">
    <source>
        <dbReference type="SAM" id="Phobius"/>
    </source>
</evidence>
<comment type="caution">
    <text evidence="16">The sequence shown here is derived from an EMBL/GenBank/DDBJ whole genome shotgun (WGS) entry which is preliminary data.</text>
</comment>
<comment type="catalytic activity">
    <reaction evidence="12">
        <text>4 Fe(II)-[cytochrome c] + O2 + 8 H(+)(in) = 4 Fe(III)-[cytochrome c] + 2 H2O + 4 H(+)(out)</text>
        <dbReference type="Rhea" id="RHEA:11436"/>
        <dbReference type="Rhea" id="RHEA-COMP:10350"/>
        <dbReference type="Rhea" id="RHEA-COMP:14399"/>
        <dbReference type="ChEBI" id="CHEBI:15377"/>
        <dbReference type="ChEBI" id="CHEBI:15378"/>
        <dbReference type="ChEBI" id="CHEBI:15379"/>
        <dbReference type="ChEBI" id="CHEBI:29033"/>
        <dbReference type="ChEBI" id="CHEBI:29034"/>
        <dbReference type="EC" id="7.1.1.9"/>
    </reaction>
</comment>
<keyword evidence="8" id="KW-0249">Electron transport</keyword>
<evidence type="ECO:0000256" key="4">
    <source>
        <dbReference type="ARBA" id="ARBA00022448"/>
    </source>
</evidence>
<dbReference type="Proteomes" id="UP000053176">
    <property type="component" value="Unassembled WGS sequence"/>
</dbReference>
<evidence type="ECO:0000256" key="1">
    <source>
        <dbReference type="ARBA" id="ARBA00004141"/>
    </source>
</evidence>
<dbReference type="CDD" id="cd13919">
    <property type="entry name" value="CuRO_HCO_II_like_5"/>
    <property type="match status" value="1"/>
</dbReference>
<dbReference type="EMBL" id="LPWA01000057">
    <property type="protein sequence ID" value="KUM27857.1"/>
    <property type="molecule type" value="Genomic_DNA"/>
</dbReference>
<dbReference type="PROSITE" id="PS50857">
    <property type="entry name" value="COX2_CUA"/>
    <property type="match status" value="1"/>
</dbReference>
<dbReference type="InterPro" id="IPR008972">
    <property type="entry name" value="Cupredoxin"/>
</dbReference>
<evidence type="ECO:0000256" key="7">
    <source>
        <dbReference type="ARBA" id="ARBA00022967"/>
    </source>
</evidence>
<dbReference type="InterPro" id="IPR045187">
    <property type="entry name" value="CcO_II"/>
</dbReference>
<evidence type="ECO:0000256" key="8">
    <source>
        <dbReference type="ARBA" id="ARBA00022982"/>
    </source>
</evidence>
<dbReference type="SUPFAM" id="SSF81464">
    <property type="entry name" value="Cytochrome c oxidase subunit II-like, transmembrane region"/>
    <property type="match status" value="1"/>
</dbReference>
<organism evidence="16 17">
    <name type="scientific">Rhizobium loti</name>
    <name type="common">Mesorhizobium loti</name>
    <dbReference type="NCBI Taxonomy" id="381"/>
    <lineage>
        <taxon>Bacteria</taxon>
        <taxon>Pseudomonadati</taxon>
        <taxon>Pseudomonadota</taxon>
        <taxon>Alphaproteobacteria</taxon>
        <taxon>Hyphomicrobiales</taxon>
        <taxon>Phyllobacteriaceae</taxon>
        <taxon>Mesorhizobium</taxon>
    </lineage>
</organism>
<feature type="transmembrane region" description="Helical" evidence="14">
    <location>
        <begin position="83"/>
        <end position="104"/>
    </location>
</feature>
<keyword evidence="5 14" id="KW-0812">Transmembrane</keyword>
<dbReference type="PROSITE" id="PS00078">
    <property type="entry name" value="COX2"/>
    <property type="match status" value="1"/>
</dbReference>
<keyword evidence="6" id="KW-0479">Metal-binding</keyword>
<keyword evidence="10" id="KW-0186">Copper</keyword>
<evidence type="ECO:0000256" key="11">
    <source>
        <dbReference type="ARBA" id="ARBA00023136"/>
    </source>
</evidence>
<dbReference type="Gene3D" id="1.10.287.90">
    <property type="match status" value="1"/>
</dbReference>
<evidence type="ECO:0000256" key="3">
    <source>
        <dbReference type="ARBA" id="ARBA00012949"/>
    </source>
</evidence>
<evidence type="ECO:0000256" key="13">
    <source>
        <dbReference type="SAM" id="MobiDB-lite"/>
    </source>
</evidence>
<keyword evidence="11 14" id="KW-0472">Membrane</keyword>
<reference evidence="16 17" key="1">
    <citation type="submission" date="2015-12" db="EMBL/GenBank/DDBJ databases">
        <title>Draft genome sequence of Mesorhizobium sp. UFLA 01-765, a multitolerant efficient symbiont and plant-growth promoting strain isolated from Zn-mining soil using Leucaena leucocephala as a trap plant.</title>
        <authorList>
            <person name="Rangel W.M."/>
            <person name="Thijs S."/>
            <person name="Longatti S.M."/>
            <person name="Moreira F.M."/>
            <person name="Weyens N."/>
            <person name="Vangronsveld J."/>
            <person name="Van Hamme J.D."/>
            <person name="Bottos E.M."/>
            <person name="Rineau F."/>
        </authorList>
    </citation>
    <scope>NUCLEOTIDE SEQUENCE [LARGE SCALE GENOMIC DNA]</scope>
    <source>
        <strain evidence="16 17">UFLA 01-765</strain>
    </source>
</reference>
<protein>
    <recommendedName>
        <fullName evidence="3">cytochrome-c oxidase</fullName>
        <ecNumber evidence="3">7.1.1.9</ecNumber>
    </recommendedName>
</protein>
<feature type="domain" description="Cytochrome oxidase subunit II copper A binding" evidence="15">
    <location>
        <begin position="112"/>
        <end position="254"/>
    </location>
</feature>
<keyword evidence="4" id="KW-0813">Transport</keyword>
<name>A0A101KVS6_RHILI</name>
<feature type="transmembrane region" description="Helical" evidence="14">
    <location>
        <begin position="41"/>
        <end position="62"/>
    </location>
</feature>
<dbReference type="InterPro" id="IPR036257">
    <property type="entry name" value="Cyt_c_oxidase_su2_TM_sf"/>
</dbReference>
<evidence type="ECO:0000256" key="6">
    <source>
        <dbReference type="ARBA" id="ARBA00022723"/>
    </source>
</evidence>
<dbReference type="GO" id="GO:0016020">
    <property type="term" value="C:membrane"/>
    <property type="evidence" value="ECO:0007669"/>
    <property type="project" value="UniProtKB-SubCell"/>
</dbReference>
<gene>
    <name evidence="16" type="ORF">AU467_14390</name>
</gene>
<proteinExistence type="inferred from homology"/>
<dbReference type="GO" id="GO:0042773">
    <property type="term" value="P:ATP synthesis coupled electron transport"/>
    <property type="evidence" value="ECO:0007669"/>
    <property type="project" value="TreeGrafter"/>
</dbReference>
<evidence type="ECO:0000313" key="16">
    <source>
        <dbReference type="EMBL" id="KUM27857.1"/>
    </source>
</evidence>
<dbReference type="SUPFAM" id="SSF49503">
    <property type="entry name" value="Cupredoxins"/>
    <property type="match status" value="1"/>
</dbReference>
<evidence type="ECO:0000256" key="12">
    <source>
        <dbReference type="ARBA" id="ARBA00047816"/>
    </source>
</evidence>
<dbReference type="PANTHER" id="PTHR22888:SF9">
    <property type="entry name" value="CYTOCHROME C OXIDASE SUBUNIT 2"/>
    <property type="match status" value="1"/>
</dbReference>
<dbReference type="EC" id="7.1.1.9" evidence="3"/>
<dbReference type="InterPro" id="IPR002429">
    <property type="entry name" value="CcO_II-like_C"/>
</dbReference>
<evidence type="ECO:0000256" key="10">
    <source>
        <dbReference type="ARBA" id="ARBA00023008"/>
    </source>
</evidence>
<comment type="subcellular location">
    <subcellularLocation>
        <location evidence="1">Membrane</location>
        <topology evidence="1">Multi-pass membrane protein</topology>
    </subcellularLocation>
</comment>
<dbReference type="GO" id="GO:0005507">
    <property type="term" value="F:copper ion binding"/>
    <property type="evidence" value="ECO:0007669"/>
    <property type="project" value="InterPro"/>
</dbReference>
<feature type="compositionally biased region" description="Polar residues" evidence="13">
    <location>
        <begin position="263"/>
        <end position="277"/>
    </location>
</feature>
<sequence length="294" mass="32680">MAIALVLVLVVVGSVLFHFLSPWWWTPIASNWDYIDNTIIISFWITGVVFSAVVLFMAYCVFRFRHREGNRAVYEPENKRLEWWLTVVTAVGVTALLVPGLFVWSRFVNVPSEAADIEVIGQQWQWSFRLPGKDGKLGTSDSRDVSAENPLGIVPSDPNGQDDIVVEAADLHLPVGKPVKVLLRSIDVLHDFYIPEFRAKMDMIPGSVTYFWFTPTRTGTFQVLCAELCGQGHPLMHGVVMVDTEQDYLAWVGQQQTFAQLSAPKQTGSASQPSGKTMASGLDVAAKLETPEAH</sequence>
<evidence type="ECO:0000256" key="9">
    <source>
        <dbReference type="ARBA" id="ARBA00022989"/>
    </source>
</evidence>
<dbReference type="AlphaFoldDB" id="A0A101KVS6"/>
<evidence type="ECO:0000259" key="15">
    <source>
        <dbReference type="PROSITE" id="PS50857"/>
    </source>
</evidence>
<evidence type="ECO:0000256" key="5">
    <source>
        <dbReference type="ARBA" id="ARBA00022692"/>
    </source>
</evidence>
<dbReference type="OrthoDB" id="9781261at2"/>
<keyword evidence="9 14" id="KW-1133">Transmembrane helix</keyword>
<evidence type="ECO:0000256" key="2">
    <source>
        <dbReference type="ARBA" id="ARBA00007866"/>
    </source>
</evidence>
<keyword evidence="7" id="KW-1278">Translocase</keyword>
<accession>A0A101KVS6</accession>
<dbReference type="Gene3D" id="2.60.40.420">
    <property type="entry name" value="Cupredoxins - blue copper proteins"/>
    <property type="match status" value="1"/>
</dbReference>
<comment type="similarity">
    <text evidence="2">Belongs to the cytochrome c oxidase subunit 2 family.</text>
</comment>
<dbReference type="InterPro" id="IPR001505">
    <property type="entry name" value="Copper_CuA"/>
</dbReference>
<evidence type="ECO:0000313" key="17">
    <source>
        <dbReference type="Proteomes" id="UP000053176"/>
    </source>
</evidence>
<dbReference type="Pfam" id="PF00116">
    <property type="entry name" value="COX2"/>
    <property type="match status" value="1"/>
</dbReference>
<dbReference type="PANTHER" id="PTHR22888">
    <property type="entry name" value="CYTOCHROME C OXIDASE, SUBUNIT II"/>
    <property type="match status" value="1"/>
</dbReference>
<feature type="region of interest" description="Disordered" evidence="13">
    <location>
        <begin position="263"/>
        <end position="283"/>
    </location>
</feature>
<dbReference type="GO" id="GO:0004129">
    <property type="term" value="F:cytochrome-c oxidase activity"/>
    <property type="evidence" value="ECO:0007669"/>
    <property type="project" value="UniProtKB-EC"/>
</dbReference>